<feature type="transmembrane region" description="Helical" evidence="1">
    <location>
        <begin position="205"/>
        <end position="224"/>
    </location>
</feature>
<sequence length="237" mass="26600">MNRQLLRYELRLLGLKVILPPLLVIMLFGVLAIVLHILGVNTSHALMSGQEMFLPLAMGAIVAATGLQDPALELQLTMPTSYRRTAMYRFLLVLIWAAIVSFLTNTILFSFKLGYQPQQIQSWAFVWQFLVGQLIWLAPLLWFMSVGFCITILTHSISASGAILGGIWILQALFIKSLLATNAWVQSFVLFPTTLMPDAPFWLTNRLELLAFAIVLIPVNWLLLRNNESLLKSATAE</sequence>
<feature type="transmembrane region" description="Helical" evidence="1">
    <location>
        <begin position="162"/>
        <end position="185"/>
    </location>
</feature>
<feature type="transmembrane region" description="Helical" evidence="1">
    <location>
        <begin position="52"/>
        <end position="69"/>
    </location>
</feature>
<proteinExistence type="predicted"/>
<keyword evidence="1" id="KW-1133">Transmembrane helix</keyword>
<dbReference type="AlphaFoldDB" id="A0A401ZCT2"/>
<dbReference type="EMBL" id="BIFQ01000001">
    <property type="protein sequence ID" value="GCE04636.1"/>
    <property type="molecule type" value="Genomic_DNA"/>
</dbReference>
<comment type="caution">
    <text evidence="2">The sequence shown here is derived from an EMBL/GenBank/DDBJ whole genome shotgun (WGS) entry which is preliminary data.</text>
</comment>
<gene>
    <name evidence="2" type="ORF">KDAU_19650</name>
</gene>
<dbReference type="RefSeq" id="WP_126595767.1">
    <property type="nucleotide sequence ID" value="NZ_BIFQ01000001.1"/>
</dbReference>
<dbReference type="OrthoDB" id="3217629at2"/>
<evidence type="ECO:0000313" key="3">
    <source>
        <dbReference type="Proteomes" id="UP000287224"/>
    </source>
</evidence>
<protein>
    <submittedName>
        <fullName evidence="2">Uncharacterized protein</fullName>
    </submittedName>
</protein>
<keyword evidence="3" id="KW-1185">Reference proteome</keyword>
<feature type="transmembrane region" description="Helical" evidence="1">
    <location>
        <begin position="90"/>
        <end position="111"/>
    </location>
</feature>
<feature type="transmembrane region" description="Helical" evidence="1">
    <location>
        <begin position="12"/>
        <end position="40"/>
    </location>
</feature>
<evidence type="ECO:0000313" key="2">
    <source>
        <dbReference type="EMBL" id="GCE04636.1"/>
    </source>
</evidence>
<name>A0A401ZCT2_9CHLR</name>
<dbReference type="Proteomes" id="UP000287224">
    <property type="component" value="Unassembled WGS sequence"/>
</dbReference>
<keyword evidence="1" id="KW-0472">Membrane</keyword>
<evidence type="ECO:0000256" key="1">
    <source>
        <dbReference type="SAM" id="Phobius"/>
    </source>
</evidence>
<accession>A0A401ZCT2</accession>
<reference evidence="3" key="1">
    <citation type="submission" date="2018-12" db="EMBL/GenBank/DDBJ databases">
        <title>Tengunoibacter tsumagoiensis gen. nov., sp. nov., Dictyobacter kobayashii sp. nov., D. alpinus sp. nov., and D. joshuensis sp. nov. and description of Dictyobacteraceae fam. nov. within the order Ktedonobacterales isolated from Tengu-no-mugimeshi.</title>
        <authorList>
            <person name="Wang C.M."/>
            <person name="Zheng Y."/>
            <person name="Sakai Y."/>
            <person name="Toyoda A."/>
            <person name="Minakuchi Y."/>
            <person name="Abe K."/>
            <person name="Yokota A."/>
            <person name="Yabe S."/>
        </authorList>
    </citation>
    <scope>NUCLEOTIDE SEQUENCE [LARGE SCALE GENOMIC DNA]</scope>
    <source>
        <strain evidence="3">S-27</strain>
    </source>
</reference>
<keyword evidence="1" id="KW-0812">Transmembrane</keyword>
<organism evidence="2 3">
    <name type="scientific">Dictyobacter aurantiacus</name>
    <dbReference type="NCBI Taxonomy" id="1936993"/>
    <lineage>
        <taxon>Bacteria</taxon>
        <taxon>Bacillati</taxon>
        <taxon>Chloroflexota</taxon>
        <taxon>Ktedonobacteria</taxon>
        <taxon>Ktedonobacterales</taxon>
        <taxon>Dictyobacteraceae</taxon>
        <taxon>Dictyobacter</taxon>
    </lineage>
</organism>
<feature type="transmembrane region" description="Helical" evidence="1">
    <location>
        <begin position="123"/>
        <end position="150"/>
    </location>
</feature>